<sequence length="410" mass="47112">MRLSKMFLFFCVMMSIVSGREISLEEFLKAVERNSIELIGNKAQYQSQLENQKSLLSWDYPYVETDISVVKNSQGRNEPQTTALLMITPKLPWVSSMLRQSLNIKTIQYKKSYELRKNLAFIAAKRLYLTYSITKEKYNIYIQRENNYRSQLDIAKQKLDAGSMSKKDYINFRNSYLEAKLAKTNVKSTLVNLEKTIDTLIGEYSRDNTGLDSDIEVSGLSFEYVNIQNHIVNKILDESLYVEIIDLLAKDYQTNAKLANRDRLSALEIGAGIENANSSTNLSLKLQIPLPVTPKNTHLKRKYMALQSGALSQSEVTKRNIRIKAESYMEQLKNKQQYIEIQKENIQNKKSLMDMGKIAYDSQKIGLFEYLAYQNSYMDSLITLADAKIDYIDTEALLEETLGKSLIGEK</sequence>
<dbReference type="EMBL" id="JAUYZK010000007">
    <property type="protein sequence ID" value="MDP2539282.1"/>
    <property type="molecule type" value="Genomic_DNA"/>
</dbReference>
<dbReference type="EMBL" id="JAUPEV010000007">
    <property type="protein sequence ID" value="MDO7253288.1"/>
    <property type="molecule type" value="Genomic_DNA"/>
</dbReference>
<comment type="caution">
    <text evidence="2">The sequence shown here is derived from an EMBL/GenBank/DDBJ whole genome shotgun (WGS) entry which is preliminary data.</text>
</comment>
<evidence type="ECO:0000313" key="1">
    <source>
        <dbReference type="EMBL" id="MDO7253288.1"/>
    </source>
</evidence>
<proteinExistence type="predicted"/>
<reference evidence="1" key="2">
    <citation type="submission" date="2023-07" db="EMBL/GenBank/DDBJ databases">
        <authorList>
            <person name="Aydin F."/>
            <person name="Tarhane S."/>
            <person name="Saticioglu I.B."/>
            <person name="Karakaya E."/>
            <person name="Abay S."/>
            <person name="Guran O."/>
            <person name="Bozkurt E."/>
            <person name="Uzum N."/>
            <person name="Olgun K."/>
            <person name="Jablonski D."/>
        </authorList>
    </citation>
    <scope>NUCLEOTIDE SEQUENCE</scope>
    <source>
        <strain evidence="1">Faydin-H75</strain>
    </source>
</reference>
<reference evidence="1 3" key="3">
    <citation type="journal article" date="2024" name="Syst. Appl. Microbiol.">
        <title>Helicobacter cappadocius sp. nov., from lizards: The first psychrotrophic Helicobacter species.</title>
        <authorList>
            <person name="Aydin F."/>
            <person name="Tarhane S."/>
            <person name="Karakaya E."/>
            <person name="Abay S."/>
            <person name="Kayman T."/>
            <person name="Guran O."/>
            <person name="Bozkurt E."/>
            <person name="Uzum N."/>
            <person name="Avci A."/>
            <person name="Olgun K."/>
            <person name="Jablonski D."/>
            <person name="Guran C."/>
            <person name="Burcin Saticioglu I."/>
        </authorList>
    </citation>
    <scope>NUCLEOTIDE SEQUENCE [LARGE SCALE GENOMIC DNA]</scope>
    <source>
        <strain evidence="1">Faydin-H75</strain>
        <strain evidence="3">faydin-H76</strain>
    </source>
</reference>
<dbReference type="AlphaFoldDB" id="A0AA90PJA0"/>
<evidence type="ECO:0000313" key="2">
    <source>
        <dbReference type="EMBL" id="MDP2539282.1"/>
    </source>
</evidence>
<evidence type="ECO:0000313" key="3">
    <source>
        <dbReference type="Proteomes" id="UP001177258"/>
    </source>
</evidence>
<reference evidence="2 4" key="1">
    <citation type="submission" date="2023-07" db="EMBL/GenBank/DDBJ databases">
        <title>Unpublished Manusciprt.</title>
        <authorList>
            <person name="Aydin F."/>
            <person name="Tarhane S."/>
            <person name="Saticioglu I.B."/>
            <person name="Karakaya E."/>
            <person name="Abay S."/>
            <person name="Guran O."/>
            <person name="Bozkurt E."/>
            <person name="Uzum N."/>
            <person name="Olgun K."/>
            <person name="Jablonski D."/>
        </authorList>
    </citation>
    <scope>NUCLEOTIDE SEQUENCE</scope>
    <source>
        <strain evidence="4">faydin-H75</strain>
        <strain evidence="2">Faydin-H76</strain>
    </source>
</reference>
<dbReference type="Proteomes" id="UP001177258">
    <property type="component" value="Unassembled WGS sequence"/>
</dbReference>
<organism evidence="2 3">
    <name type="scientific">Helicobacter cappadocius</name>
    <dbReference type="NCBI Taxonomy" id="3063998"/>
    <lineage>
        <taxon>Bacteria</taxon>
        <taxon>Pseudomonadati</taxon>
        <taxon>Campylobacterota</taxon>
        <taxon>Epsilonproteobacteria</taxon>
        <taxon>Campylobacterales</taxon>
        <taxon>Helicobacteraceae</taxon>
        <taxon>Helicobacter</taxon>
    </lineage>
</organism>
<gene>
    <name evidence="1" type="ORF">Q5I04_05110</name>
    <name evidence="2" type="ORF">Q5I06_05790</name>
</gene>
<protein>
    <submittedName>
        <fullName evidence="2">TolC family protein</fullName>
    </submittedName>
</protein>
<name>A0AA90PJA0_9HELI</name>
<dbReference type="InterPro" id="IPR010131">
    <property type="entry name" value="MdtP/NodT-like"/>
</dbReference>
<dbReference type="Proteomes" id="UP001240777">
    <property type="component" value="Unassembled WGS sequence"/>
</dbReference>
<dbReference type="Gene3D" id="1.20.1600.10">
    <property type="entry name" value="Outer membrane efflux proteins (OEP)"/>
    <property type="match status" value="1"/>
</dbReference>
<dbReference type="RefSeq" id="WP_305517137.1">
    <property type="nucleotide sequence ID" value="NZ_JAUPEV010000007.1"/>
</dbReference>
<dbReference type="SUPFAM" id="SSF56954">
    <property type="entry name" value="Outer membrane efflux proteins (OEP)"/>
    <property type="match status" value="1"/>
</dbReference>
<keyword evidence="4" id="KW-1185">Reference proteome</keyword>
<evidence type="ECO:0000313" key="4">
    <source>
        <dbReference type="Proteomes" id="UP001240777"/>
    </source>
</evidence>
<accession>A0AA90PJA0</accession>
<dbReference type="PANTHER" id="PTHR30203">
    <property type="entry name" value="OUTER MEMBRANE CATION EFFLUX PROTEIN"/>
    <property type="match status" value="1"/>
</dbReference>
<dbReference type="GO" id="GO:0015562">
    <property type="term" value="F:efflux transmembrane transporter activity"/>
    <property type="evidence" value="ECO:0007669"/>
    <property type="project" value="InterPro"/>
</dbReference>